<sequence>MRVFIFLALLISSSVSWAQESRARMPRVAPEVPSYLTLNLINPEMRYERANSQEIEDVKPLNFSFGYQKKRLSFLAEYARYSEDSGNATSNIERTHQELLVWGRYHLINKVKNELSGAVYGGVGLGGYQEEVKTTLMGDSRSDKENIKMMSGLSVGTEGAYQLQNFGFVVGIEGRALIASDFDPNPVWSVVIRLGVRFAL</sequence>
<dbReference type="RefSeq" id="WP_063243357.1">
    <property type="nucleotide sequence ID" value="NZ_LUKF01000009.1"/>
</dbReference>
<feature type="signal peptide" evidence="1">
    <location>
        <begin position="1"/>
        <end position="18"/>
    </location>
</feature>
<evidence type="ECO:0000256" key="1">
    <source>
        <dbReference type="SAM" id="SignalP"/>
    </source>
</evidence>
<keyword evidence="1" id="KW-0732">Signal</keyword>
<dbReference type="EMBL" id="LUKF01000009">
    <property type="protein sequence ID" value="KYG67580.1"/>
    <property type="molecule type" value="Genomic_DNA"/>
</dbReference>
<protein>
    <recommendedName>
        <fullName evidence="4">Organic solvent tolerance protein</fullName>
    </recommendedName>
</protein>
<accession>A0A150WT61</accession>
<dbReference type="OrthoDB" id="5292438at2"/>
<evidence type="ECO:0000313" key="3">
    <source>
        <dbReference type="Proteomes" id="UP000075391"/>
    </source>
</evidence>
<reference evidence="2 3" key="1">
    <citation type="submission" date="2016-03" db="EMBL/GenBank/DDBJ databases">
        <authorList>
            <person name="Ploux O."/>
        </authorList>
    </citation>
    <scope>NUCLEOTIDE SEQUENCE [LARGE SCALE GENOMIC DNA]</scope>
    <source>
        <strain evidence="2 3">BER2</strain>
    </source>
</reference>
<feature type="chain" id="PRO_5007573726" description="Organic solvent tolerance protein" evidence="1">
    <location>
        <begin position="19"/>
        <end position="200"/>
    </location>
</feature>
<evidence type="ECO:0000313" key="2">
    <source>
        <dbReference type="EMBL" id="KYG67580.1"/>
    </source>
</evidence>
<dbReference type="Proteomes" id="UP000075391">
    <property type="component" value="Unassembled WGS sequence"/>
</dbReference>
<dbReference type="AlphaFoldDB" id="A0A150WT61"/>
<name>A0A150WT61_BDEBC</name>
<gene>
    <name evidence="2" type="ORF">AZI85_17385</name>
</gene>
<evidence type="ECO:0008006" key="4">
    <source>
        <dbReference type="Google" id="ProtNLM"/>
    </source>
</evidence>
<organism evidence="2 3">
    <name type="scientific">Bdellovibrio bacteriovorus</name>
    <dbReference type="NCBI Taxonomy" id="959"/>
    <lineage>
        <taxon>Bacteria</taxon>
        <taxon>Pseudomonadati</taxon>
        <taxon>Bdellovibrionota</taxon>
        <taxon>Bdellovibrionia</taxon>
        <taxon>Bdellovibrionales</taxon>
        <taxon>Pseudobdellovibrionaceae</taxon>
        <taxon>Bdellovibrio</taxon>
    </lineage>
</organism>
<comment type="caution">
    <text evidence="2">The sequence shown here is derived from an EMBL/GenBank/DDBJ whole genome shotgun (WGS) entry which is preliminary data.</text>
</comment>
<proteinExistence type="predicted"/>